<dbReference type="SUPFAM" id="SSF50475">
    <property type="entry name" value="FMN-binding split barrel"/>
    <property type="match status" value="1"/>
</dbReference>
<name>A0A6V8MT79_9BACT</name>
<dbReference type="RefSeq" id="WP_246404649.1">
    <property type="nucleotide sequence ID" value="NZ_BLXY01000002.1"/>
</dbReference>
<dbReference type="Gene3D" id="2.30.110.10">
    <property type="entry name" value="Electron Transport, Fmn-binding Protein, Chain A"/>
    <property type="match status" value="1"/>
</dbReference>
<dbReference type="EMBL" id="CP096574">
    <property type="protein sequence ID" value="UPU38178.1"/>
    <property type="molecule type" value="Genomic_DNA"/>
</dbReference>
<dbReference type="EMBL" id="BLXY01000002">
    <property type="protein sequence ID" value="GFO63290.1"/>
    <property type="molecule type" value="Genomic_DNA"/>
</dbReference>
<evidence type="ECO:0000313" key="2">
    <source>
        <dbReference type="EMBL" id="GFO63290.1"/>
    </source>
</evidence>
<evidence type="ECO:0000313" key="5">
    <source>
        <dbReference type="Proteomes" id="UP000831485"/>
    </source>
</evidence>
<keyword evidence="5" id="KW-1185">Reference proteome</keyword>
<feature type="domain" description="Pyridoxamine 5'-phosphate oxidase N-terminal" evidence="1">
    <location>
        <begin position="5"/>
        <end position="121"/>
    </location>
</feature>
<gene>
    <name evidence="2" type="ORF">GMPD_12090</name>
    <name evidence="3" type="ORF">M1B72_10840</name>
</gene>
<organism evidence="2 4">
    <name type="scientific">Geomonas paludis</name>
    <dbReference type="NCBI Taxonomy" id="2740185"/>
    <lineage>
        <taxon>Bacteria</taxon>
        <taxon>Pseudomonadati</taxon>
        <taxon>Thermodesulfobacteriota</taxon>
        <taxon>Desulfuromonadia</taxon>
        <taxon>Geobacterales</taxon>
        <taxon>Geobacteraceae</taxon>
        <taxon>Geomonas</taxon>
    </lineage>
</organism>
<sequence>MMIPIPDKMKEVMAHEGVVAIVTQGIEGPHMVNTWNSYLRISPDGKLLVPVGYMHVTENNLAQNPRVLITLGTREVEGSHGPGTGFFVEGTGTVLDSGPTFDSTKATFPWARAVLEIKVTAAKQTL</sequence>
<evidence type="ECO:0000313" key="3">
    <source>
        <dbReference type="EMBL" id="UPU38178.1"/>
    </source>
</evidence>
<dbReference type="AlphaFoldDB" id="A0A6V8MT79"/>
<dbReference type="InterPro" id="IPR011576">
    <property type="entry name" value="Pyridox_Oxase_N"/>
</dbReference>
<dbReference type="Proteomes" id="UP000568888">
    <property type="component" value="Unassembled WGS sequence"/>
</dbReference>
<proteinExistence type="predicted"/>
<dbReference type="Proteomes" id="UP000831485">
    <property type="component" value="Chromosome"/>
</dbReference>
<dbReference type="Pfam" id="PF01243">
    <property type="entry name" value="PNPOx_N"/>
    <property type="match status" value="1"/>
</dbReference>
<accession>A0A6V8MT79</accession>
<evidence type="ECO:0000313" key="4">
    <source>
        <dbReference type="Proteomes" id="UP000568888"/>
    </source>
</evidence>
<dbReference type="InterPro" id="IPR012349">
    <property type="entry name" value="Split_barrel_FMN-bd"/>
</dbReference>
<reference evidence="4" key="1">
    <citation type="submission" date="2020-06" db="EMBL/GenBank/DDBJ databases">
        <title>Draft genomic sequecing of Geomonas sp. Red736.</title>
        <authorList>
            <person name="Itoh H."/>
            <person name="Xu Z.X."/>
            <person name="Ushijima N."/>
            <person name="Masuda Y."/>
            <person name="Shiratori Y."/>
            <person name="Senoo K."/>
        </authorList>
    </citation>
    <scope>NUCLEOTIDE SEQUENCE [LARGE SCALE GENOMIC DNA]</scope>
    <source>
        <strain evidence="4">Red736</strain>
    </source>
</reference>
<reference evidence="3" key="3">
    <citation type="submission" date="2022-04" db="EMBL/GenBank/DDBJ databases">
        <authorList>
            <person name="Liu G."/>
        </authorList>
    </citation>
    <scope>NUCLEOTIDE SEQUENCE</scope>
    <source>
        <strain evidence="3">RG22</strain>
    </source>
</reference>
<reference evidence="2" key="2">
    <citation type="journal article" date="2021" name="Int. J. Syst. Evol. Microbiol.">
        <title>Geomonas silvestris sp. nov., Geomonas paludis sp. nov. and Geomonas limicola sp. nov., isolated from terrestrial environments, and emended description of the genus Geomonas.</title>
        <authorList>
            <person name="Itoh H."/>
            <person name="Xu Z."/>
            <person name="Masuda Y."/>
            <person name="Ushijima N."/>
            <person name="Hayakawa C."/>
            <person name="Shiratori Y."/>
            <person name="Senoo K."/>
        </authorList>
    </citation>
    <scope>NUCLEOTIDE SEQUENCE</scope>
    <source>
        <strain evidence="2">Red736</strain>
    </source>
</reference>
<evidence type="ECO:0000259" key="1">
    <source>
        <dbReference type="Pfam" id="PF01243"/>
    </source>
</evidence>
<protein>
    <submittedName>
        <fullName evidence="2">FMN-binding protein</fullName>
    </submittedName>
    <submittedName>
        <fullName evidence="3">Pyridoxamine 5'-phosphate oxidase family protein</fullName>
    </submittedName>
</protein>